<dbReference type="EMBL" id="KI517953">
    <property type="protein sequence ID" value="ESQ27039.1"/>
    <property type="molecule type" value="Genomic_DNA"/>
</dbReference>
<reference evidence="2 3" key="1">
    <citation type="journal article" date="2013" name="Front. Plant Sci.">
        <title>The Reference Genome of the Halophytic Plant Eutrema salsugineum.</title>
        <authorList>
            <person name="Yang R."/>
            <person name="Jarvis D.E."/>
            <person name="Chen H."/>
            <person name="Beilstein M.A."/>
            <person name="Grimwood J."/>
            <person name="Jenkins J."/>
            <person name="Shu S."/>
            <person name="Prochnik S."/>
            <person name="Xin M."/>
            <person name="Ma C."/>
            <person name="Schmutz J."/>
            <person name="Wing R.A."/>
            <person name="Mitchell-Olds T."/>
            <person name="Schumaker K.S."/>
            <person name="Wang X."/>
        </authorList>
    </citation>
    <scope>NUCLEOTIDE SEQUENCE [LARGE SCALE GENOMIC DNA]</scope>
</reference>
<dbReference type="Gramene" id="ESQ27039">
    <property type="protein sequence ID" value="ESQ27039"/>
    <property type="gene ID" value="EUTSA_v10019275mg"/>
</dbReference>
<sequence length="153" mass="17768">MNNKAFLHRSPFCLLEVHLNFAQISSPFEEVSLFDLVPTISSQLRTVTLFGCPILHETNHGRLRRLCASQGKGGLDGLTKTVGRMVPLKDKQVTRERRKKPKGRRGEEEDCGRGRRRGLSYWEEDPQPQVPQSRRGIRKVRNDSRHRRSRRRI</sequence>
<name>V4K7T7_EUTSA</name>
<dbReference type="Proteomes" id="UP000030689">
    <property type="component" value="Unassembled WGS sequence"/>
</dbReference>
<feature type="region of interest" description="Disordered" evidence="1">
    <location>
        <begin position="70"/>
        <end position="153"/>
    </location>
</feature>
<accession>V4K7T7</accession>
<evidence type="ECO:0000313" key="3">
    <source>
        <dbReference type="Proteomes" id="UP000030689"/>
    </source>
</evidence>
<proteinExistence type="predicted"/>
<organism evidence="2 3">
    <name type="scientific">Eutrema salsugineum</name>
    <name type="common">Saltwater cress</name>
    <name type="synonym">Sisymbrium salsugineum</name>
    <dbReference type="NCBI Taxonomy" id="72664"/>
    <lineage>
        <taxon>Eukaryota</taxon>
        <taxon>Viridiplantae</taxon>
        <taxon>Streptophyta</taxon>
        <taxon>Embryophyta</taxon>
        <taxon>Tracheophyta</taxon>
        <taxon>Spermatophyta</taxon>
        <taxon>Magnoliopsida</taxon>
        <taxon>eudicotyledons</taxon>
        <taxon>Gunneridae</taxon>
        <taxon>Pentapetalae</taxon>
        <taxon>rosids</taxon>
        <taxon>malvids</taxon>
        <taxon>Brassicales</taxon>
        <taxon>Brassicaceae</taxon>
        <taxon>Eutremeae</taxon>
        <taxon>Eutrema</taxon>
    </lineage>
</organism>
<feature type="compositionally biased region" description="Basic residues" evidence="1">
    <location>
        <begin position="135"/>
        <end position="153"/>
    </location>
</feature>
<keyword evidence="3" id="KW-1185">Reference proteome</keyword>
<feature type="compositionally biased region" description="Basic and acidic residues" evidence="1">
    <location>
        <begin position="104"/>
        <end position="113"/>
    </location>
</feature>
<dbReference type="KEGG" id="eus:EUTSA_v10019275mg"/>
<gene>
    <name evidence="2" type="ORF">EUTSA_v10019275mg</name>
</gene>
<evidence type="ECO:0000256" key="1">
    <source>
        <dbReference type="SAM" id="MobiDB-lite"/>
    </source>
</evidence>
<dbReference type="AlphaFoldDB" id="V4K7T7"/>
<evidence type="ECO:0000313" key="2">
    <source>
        <dbReference type="EMBL" id="ESQ27039.1"/>
    </source>
</evidence>
<protein>
    <submittedName>
        <fullName evidence="2">Uncharacterized protein</fullName>
    </submittedName>
</protein>